<gene>
    <name evidence="4" type="ORF">N0V93_002136</name>
</gene>
<dbReference type="GO" id="GO:0046983">
    <property type="term" value="F:protein dimerization activity"/>
    <property type="evidence" value="ECO:0007669"/>
    <property type="project" value="InterPro"/>
</dbReference>
<keyword evidence="1" id="KW-0175">Coiled coil</keyword>
<dbReference type="AlphaFoldDB" id="A0A9W8YY26"/>
<evidence type="ECO:0000259" key="3">
    <source>
        <dbReference type="PROSITE" id="PS50888"/>
    </source>
</evidence>
<dbReference type="InterPro" id="IPR011598">
    <property type="entry name" value="bHLH_dom"/>
</dbReference>
<feature type="compositionally biased region" description="Polar residues" evidence="2">
    <location>
        <begin position="52"/>
        <end position="74"/>
    </location>
</feature>
<dbReference type="SMART" id="SM00353">
    <property type="entry name" value="HLH"/>
    <property type="match status" value="1"/>
</dbReference>
<feature type="compositionally biased region" description="Basic and acidic residues" evidence="2">
    <location>
        <begin position="442"/>
        <end position="460"/>
    </location>
</feature>
<name>A0A9W8YY26_9PEZI</name>
<feature type="compositionally biased region" description="Low complexity" evidence="2">
    <location>
        <begin position="191"/>
        <end position="219"/>
    </location>
</feature>
<feature type="coiled-coil region" evidence="1">
    <location>
        <begin position="545"/>
        <end position="572"/>
    </location>
</feature>
<reference evidence="4" key="1">
    <citation type="submission" date="2022-10" db="EMBL/GenBank/DDBJ databases">
        <title>Tapping the CABI collections for fungal endophytes: first genome assemblies for Collariella, Neodidymelliopsis, Ascochyta clinopodiicola, Didymella pomorum, Didymosphaeria variabile, Neocosmospora piperis and Neocucurbitaria cava.</title>
        <authorList>
            <person name="Hill R."/>
        </authorList>
    </citation>
    <scope>NUCLEOTIDE SEQUENCE</scope>
    <source>
        <strain evidence="4">IMI 355082</strain>
    </source>
</reference>
<feature type="region of interest" description="Disordered" evidence="2">
    <location>
        <begin position="418"/>
        <end position="490"/>
    </location>
</feature>
<feature type="compositionally biased region" description="Polar residues" evidence="2">
    <location>
        <begin position="90"/>
        <end position="115"/>
    </location>
</feature>
<evidence type="ECO:0000256" key="2">
    <source>
        <dbReference type="SAM" id="MobiDB-lite"/>
    </source>
</evidence>
<dbReference type="Gene3D" id="4.10.280.10">
    <property type="entry name" value="Helix-loop-helix DNA-binding domain"/>
    <property type="match status" value="1"/>
</dbReference>
<keyword evidence="5" id="KW-1185">Reference proteome</keyword>
<feature type="compositionally biased region" description="Low complexity" evidence="2">
    <location>
        <begin position="247"/>
        <end position="258"/>
    </location>
</feature>
<dbReference type="InterPro" id="IPR036638">
    <property type="entry name" value="HLH_DNA-bd_sf"/>
</dbReference>
<feature type="compositionally biased region" description="Basic and acidic residues" evidence="2">
    <location>
        <begin position="468"/>
        <end position="490"/>
    </location>
</feature>
<dbReference type="OrthoDB" id="2133190at2759"/>
<dbReference type="PANTHER" id="PTHR47336:SF2">
    <property type="entry name" value="TRANSCRIPTION FACTOR HMS1-RELATED"/>
    <property type="match status" value="1"/>
</dbReference>
<feature type="region of interest" description="Disordered" evidence="2">
    <location>
        <begin position="89"/>
        <end position="154"/>
    </location>
</feature>
<evidence type="ECO:0000313" key="5">
    <source>
        <dbReference type="Proteomes" id="UP001140453"/>
    </source>
</evidence>
<dbReference type="SUPFAM" id="SSF47459">
    <property type="entry name" value="HLH, helix-loop-helix DNA-binding domain"/>
    <property type="match status" value="1"/>
</dbReference>
<organism evidence="4 5">
    <name type="scientific">Gnomoniopsis smithogilvyi</name>
    <dbReference type="NCBI Taxonomy" id="1191159"/>
    <lineage>
        <taxon>Eukaryota</taxon>
        <taxon>Fungi</taxon>
        <taxon>Dikarya</taxon>
        <taxon>Ascomycota</taxon>
        <taxon>Pezizomycotina</taxon>
        <taxon>Sordariomycetes</taxon>
        <taxon>Sordariomycetidae</taxon>
        <taxon>Diaporthales</taxon>
        <taxon>Gnomoniaceae</taxon>
        <taxon>Gnomoniopsis</taxon>
    </lineage>
</organism>
<proteinExistence type="predicted"/>
<dbReference type="PROSITE" id="PS50888">
    <property type="entry name" value="BHLH"/>
    <property type="match status" value="1"/>
</dbReference>
<sequence>MDPNLLKHIEYFLDPNSQVKPFPFLQTSQHKQHVGPHQAMRNLQFRPRTDTEQTGDLDSQQQRRLNSAASTSPTANFWDAAGLNVDSALGSPSSAPTTLSFESFGQSIPTNTTKVQPPARSQHPFGQSSRVILPPRPPKSKAGHERKRTKLSTESTPFDNVDYWIQFDNDEGASGEVGSPELSHQKIKETQQQPSQQEQSSQQQQQQRPQRPQQQQQQRPKIQHSHTSPALTSTRDHPQRPREHGSSRSAAAAPASSRPLHRSFRPEDILEDEALDYALSEEGDITAEDFGSMNLADHLSRIDSMPPPDVPPREGLYSTPLSWEKPQPGLRLDSLMSMHSPQQLNEDEQRRLIAIAMNTGPIMGGLGSGQFGQSSGSRGYVAGGGLHATLGSGINLAALGGFGGFGGLGSLGMGQITDDAPLLRPETPPVAKEPQPRLSRSSTEKPEGKGKGKAKDKEKDGGEDEDDHDSKETKGKGKSGDRTAHNDIERKYRTNLKDKIAELRDAVPALRTIQEGVVDEGDESVPGNRPKVSKGTVLTKATEYINYLEKKNEAILAQHQQLSRRLAAFEQLLSQTARPTFQMPNYSRTLFDPRAFC</sequence>
<accession>A0A9W8YY26</accession>
<dbReference type="EMBL" id="JAPEVB010000002">
    <property type="protein sequence ID" value="KAJ4392932.1"/>
    <property type="molecule type" value="Genomic_DNA"/>
</dbReference>
<evidence type="ECO:0000313" key="4">
    <source>
        <dbReference type="EMBL" id="KAJ4392932.1"/>
    </source>
</evidence>
<dbReference type="Proteomes" id="UP001140453">
    <property type="component" value="Unassembled WGS sequence"/>
</dbReference>
<comment type="caution">
    <text evidence="4">The sequence shown here is derived from an EMBL/GenBank/DDBJ whole genome shotgun (WGS) entry which is preliminary data.</text>
</comment>
<protein>
    <recommendedName>
        <fullName evidence="3">BHLH domain-containing protein</fullName>
    </recommendedName>
</protein>
<feature type="region of interest" description="Disordered" evidence="2">
    <location>
        <begin position="170"/>
        <end position="264"/>
    </location>
</feature>
<evidence type="ECO:0000256" key="1">
    <source>
        <dbReference type="SAM" id="Coils"/>
    </source>
</evidence>
<dbReference type="Pfam" id="PF00010">
    <property type="entry name" value="HLH"/>
    <property type="match status" value="1"/>
</dbReference>
<feature type="region of interest" description="Disordered" evidence="2">
    <location>
        <begin position="49"/>
        <end position="74"/>
    </location>
</feature>
<feature type="compositionally biased region" description="Basic and acidic residues" evidence="2">
    <location>
        <begin position="234"/>
        <end position="246"/>
    </location>
</feature>
<feature type="compositionally biased region" description="Basic residues" evidence="2">
    <location>
        <begin position="138"/>
        <end position="150"/>
    </location>
</feature>
<feature type="domain" description="BHLH" evidence="3">
    <location>
        <begin position="480"/>
        <end position="548"/>
    </location>
</feature>
<dbReference type="InterPro" id="IPR052099">
    <property type="entry name" value="Regulatory_TF_Diverse"/>
</dbReference>
<dbReference type="PANTHER" id="PTHR47336">
    <property type="entry name" value="TRANSCRIPTION FACTOR HMS1-RELATED"/>
    <property type="match status" value="1"/>
</dbReference>